<dbReference type="Proteomes" id="UP000006919">
    <property type="component" value="Plasmid pRUMAL01"/>
</dbReference>
<sequence length="444" mass="50481">MGMKDKKLAREIAEQRMIMIAPLLGLPLLSEIYYEKRREISENFELSTRTIQRYVDAYNESGIDGLEPKGRVPEQNPVISKEILEEAIRLRREMPSRSVPTIIKILELEGKVEPDMLKRSTLQKALAKMGYSSAMMKVYQDNGYASQRFARVHRCDLWQGDLKFGPSLNIGGKVQPTYMSCLIDDATRYIIHAQFYGDMEQTIVEDTLKKGIKKYGTPRRIYFDNGSQYRTHWMKRACGLLGIRLLYAKPRNPQGKGKQERFNLTVDSFIDEVGLNPPESIEELNKLFNAWLSECYQNKVHSALGVTPETAFKSDSMPLNYPDEAILASAFLHCETRKVNKSGCISFMGKDYDVGILYAGQTVDVVYDPQNIAKVRIEPKSHEPFYAEPAKIGTHVAKKPTRAEIERIPTDSSRLLDAVIKTADERERRAVISYSIAMGGDEDV</sequence>
<dbReference type="InterPro" id="IPR009057">
    <property type="entry name" value="Homeodomain-like_sf"/>
</dbReference>
<dbReference type="SUPFAM" id="SSF53098">
    <property type="entry name" value="Ribonuclease H-like"/>
    <property type="match status" value="1"/>
</dbReference>
<dbReference type="Pfam" id="PF09299">
    <property type="entry name" value="Mu-transpos_C"/>
    <property type="match status" value="1"/>
</dbReference>
<dbReference type="GO" id="GO:0015074">
    <property type="term" value="P:DNA integration"/>
    <property type="evidence" value="ECO:0007669"/>
    <property type="project" value="InterPro"/>
</dbReference>
<dbReference type="RefSeq" id="WP_013483622.1">
    <property type="nucleotide sequence ID" value="NC_014824.1"/>
</dbReference>
<dbReference type="eggNOG" id="COG2801">
    <property type="taxonomic scope" value="Bacteria"/>
</dbReference>
<dbReference type="HOGENOM" id="CLU_038364_0_0_9"/>
<dbReference type="EMBL" id="CP002404">
    <property type="protein sequence ID" value="ADU24074.1"/>
    <property type="molecule type" value="Genomic_DNA"/>
</dbReference>
<geneLocation type="plasmid" evidence="2 3">
    <name>pRUMAL01</name>
</geneLocation>
<dbReference type="OrthoDB" id="9794201at2"/>
<proteinExistence type="predicted"/>
<dbReference type="PANTHER" id="PTHR35004">
    <property type="entry name" value="TRANSPOSASE RV3428C-RELATED"/>
    <property type="match status" value="1"/>
</dbReference>
<dbReference type="PANTHER" id="PTHR35004:SF6">
    <property type="entry name" value="TRANSPOSASE"/>
    <property type="match status" value="1"/>
</dbReference>
<evidence type="ECO:0000313" key="2">
    <source>
        <dbReference type="EMBL" id="ADU24074.1"/>
    </source>
</evidence>
<keyword evidence="2" id="KW-0614">Plasmid</keyword>
<dbReference type="SUPFAM" id="SSF46689">
    <property type="entry name" value="Homeodomain-like"/>
    <property type="match status" value="1"/>
</dbReference>
<dbReference type="InterPro" id="IPR015378">
    <property type="entry name" value="Transposase-like_Mu_C"/>
</dbReference>
<organism evidence="2 3">
    <name type="scientific">Ruminococcus albus (strain ATCC 27210 / DSM 20455 / JCM 14654 / NCDO 2250 / 7)</name>
    <dbReference type="NCBI Taxonomy" id="697329"/>
    <lineage>
        <taxon>Bacteria</taxon>
        <taxon>Bacillati</taxon>
        <taxon>Bacillota</taxon>
        <taxon>Clostridia</taxon>
        <taxon>Eubacteriales</taxon>
        <taxon>Oscillospiraceae</taxon>
        <taxon>Ruminococcus</taxon>
    </lineage>
</organism>
<dbReference type="InterPro" id="IPR036397">
    <property type="entry name" value="RNaseH_sf"/>
</dbReference>
<dbReference type="KEGG" id="ral:Rumal_3635"/>
<dbReference type="AlphaFoldDB" id="E6UK78"/>
<accession>E6UK78</accession>
<dbReference type="GO" id="GO:0003676">
    <property type="term" value="F:nucleic acid binding"/>
    <property type="evidence" value="ECO:0007669"/>
    <property type="project" value="InterPro"/>
</dbReference>
<dbReference type="InterPro" id="IPR001584">
    <property type="entry name" value="Integrase_cat-core"/>
</dbReference>
<dbReference type="InterPro" id="IPR012337">
    <property type="entry name" value="RNaseH-like_sf"/>
</dbReference>
<reference evidence="3" key="1">
    <citation type="journal article" date="2011" name="J. Bacteriol.">
        <title>Complete genome of the cellulolytic ruminal bacterium Ruminococcus albus 7.</title>
        <authorList>
            <person name="Suen G."/>
            <person name="Stevenson D.M."/>
            <person name="Bruce D.C."/>
            <person name="Chertkov O."/>
            <person name="Copeland A."/>
            <person name="Cheng J.F."/>
            <person name="Detter C."/>
            <person name="Detter J.C."/>
            <person name="Goodwin L.A."/>
            <person name="Han C.S."/>
            <person name="Hauser L.J."/>
            <person name="Ivanova N.N."/>
            <person name="Kyrpides N.C."/>
            <person name="Land M.L."/>
            <person name="Lapidus A."/>
            <person name="Lucas S."/>
            <person name="Ovchinnikova G."/>
            <person name="Pitluck S."/>
            <person name="Tapia R."/>
            <person name="Woyke T."/>
            <person name="Boyum J."/>
            <person name="Mead D."/>
            <person name="Weimer P.J."/>
        </authorList>
    </citation>
    <scope>NUCLEOTIDE SEQUENCE [LARGE SCALE GENOMIC DNA]</scope>
    <source>
        <strain evidence="3">ATCC 27210 / DSM 20455 / JCM 14654 / NCDO 2250 / 7</strain>
        <plasmid evidence="3">pRUMAL01</plasmid>
    </source>
</reference>
<dbReference type="Pfam" id="PF00665">
    <property type="entry name" value="rve"/>
    <property type="match status" value="1"/>
</dbReference>
<feature type="domain" description="Integrase catalytic" evidence="1">
    <location>
        <begin position="149"/>
        <end position="316"/>
    </location>
</feature>
<name>E6UK78_RUMA7</name>
<evidence type="ECO:0000259" key="1">
    <source>
        <dbReference type="PROSITE" id="PS50994"/>
    </source>
</evidence>
<dbReference type="Gene3D" id="3.30.420.10">
    <property type="entry name" value="Ribonuclease H-like superfamily/Ribonuclease H"/>
    <property type="match status" value="1"/>
</dbReference>
<gene>
    <name evidence="2" type="ordered locus">Rumal_3635</name>
</gene>
<evidence type="ECO:0000313" key="3">
    <source>
        <dbReference type="Proteomes" id="UP000006919"/>
    </source>
</evidence>
<dbReference type="PROSITE" id="PS50994">
    <property type="entry name" value="INTEGRASE"/>
    <property type="match status" value="1"/>
</dbReference>
<protein>
    <submittedName>
        <fullName evidence="2">Integrase catalytic region</fullName>
    </submittedName>
</protein>